<dbReference type="SMART" id="SM00044">
    <property type="entry name" value="CYCc"/>
    <property type="match status" value="1"/>
</dbReference>
<dbReference type="EMBL" id="JAOPGA020000471">
    <property type="protein sequence ID" value="KAL0478821.1"/>
    <property type="molecule type" value="Genomic_DNA"/>
</dbReference>
<keyword evidence="5" id="KW-1185">Reference proteome</keyword>
<reference evidence="4 5" key="1">
    <citation type="submission" date="2024-03" db="EMBL/GenBank/DDBJ databases">
        <title>The Acrasis kona genome and developmental transcriptomes reveal deep origins of eukaryotic multicellular pathways.</title>
        <authorList>
            <person name="Sheikh S."/>
            <person name="Fu C.-J."/>
            <person name="Brown M.W."/>
            <person name="Baldauf S.L."/>
        </authorList>
    </citation>
    <scope>NUCLEOTIDE SEQUENCE [LARGE SCALE GENOMIC DNA]</scope>
    <source>
        <strain evidence="4 5">ATCC MYA-3509</strain>
    </source>
</reference>
<dbReference type="InterPro" id="IPR050697">
    <property type="entry name" value="Adenylyl/Guanylyl_Cyclase_3/4"/>
</dbReference>
<feature type="transmembrane region" description="Helical" evidence="2">
    <location>
        <begin position="12"/>
        <end position="39"/>
    </location>
</feature>
<dbReference type="SUPFAM" id="SSF55073">
    <property type="entry name" value="Nucleotide cyclase"/>
    <property type="match status" value="1"/>
</dbReference>
<organism evidence="4 5">
    <name type="scientific">Acrasis kona</name>
    <dbReference type="NCBI Taxonomy" id="1008807"/>
    <lineage>
        <taxon>Eukaryota</taxon>
        <taxon>Discoba</taxon>
        <taxon>Heterolobosea</taxon>
        <taxon>Tetramitia</taxon>
        <taxon>Eutetramitia</taxon>
        <taxon>Acrasidae</taxon>
        <taxon>Acrasis</taxon>
    </lineage>
</organism>
<dbReference type="AlphaFoldDB" id="A0AAW2YPT0"/>
<keyword evidence="2" id="KW-0812">Transmembrane</keyword>
<dbReference type="PANTHER" id="PTHR43081:SF1">
    <property type="entry name" value="ADENYLATE CYCLASE, TERMINAL-DIFFERENTIATION SPECIFIC"/>
    <property type="match status" value="1"/>
</dbReference>
<protein>
    <recommendedName>
        <fullName evidence="3">Guanylate cyclase domain-containing protein</fullName>
    </recommendedName>
</protein>
<comment type="caution">
    <text evidence="4">The sequence shown here is derived from an EMBL/GenBank/DDBJ whole genome shotgun (WGS) entry which is preliminary data.</text>
</comment>
<dbReference type="PANTHER" id="PTHR43081">
    <property type="entry name" value="ADENYLATE CYCLASE, TERMINAL-DIFFERENTIATION SPECIFIC-RELATED"/>
    <property type="match status" value="1"/>
</dbReference>
<evidence type="ECO:0000256" key="1">
    <source>
        <dbReference type="SAM" id="MobiDB-lite"/>
    </source>
</evidence>
<dbReference type="Gene3D" id="3.30.70.1230">
    <property type="entry name" value="Nucleotide cyclase"/>
    <property type="match status" value="1"/>
</dbReference>
<evidence type="ECO:0000313" key="4">
    <source>
        <dbReference type="EMBL" id="KAL0478821.1"/>
    </source>
</evidence>
<proteinExistence type="predicted"/>
<feature type="domain" description="Guanylate cyclase" evidence="3">
    <location>
        <begin position="55"/>
        <end position="194"/>
    </location>
</feature>
<dbReference type="GO" id="GO:0035556">
    <property type="term" value="P:intracellular signal transduction"/>
    <property type="evidence" value="ECO:0007669"/>
    <property type="project" value="InterPro"/>
</dbReference>
<evidence type="ECO:0000259" key="3">
    <source>
        <dbReference type="PROSITE" id="PS50125"/>
    </source>
</evidence>
<evidence type="ECO:0000313" key="5">
    <source>
        <dbReference type="Proteomes" id="UP001431209"/>
    </source>
</evidence>
<evidence type="ECO:0000256" key="2">
    <source>
        <dbReference type="SAM" id="Phobius"/>
    </source>
</evidence>
<name>A0AAW2YPT0_9EUKA</name>
<feature type="compositionally biased region" description="Polar residues" evidence="1">
    <location>
        <begin position="252"/>
        <end position="266"/>
    </location>
</feature>
<dbReference type="InterPro" id="IPR001054">
    <property type="entry name" value="A/G_cyclase"/>
</dbReference>
<dbReference type="CDD" id="cd07302">
    <property type="entry name" value="CHD"/>
    <property type="match status" value="1"/>
</dbReference>
<feature type="compositionally biased region" description="Low complexity" evidence="1">
    <location>
        <begin position="241"/>
        <end position="251"/>
    </location>
</feature>
<keyword evidence="2" id="KW-0472">Membrane</keyword>
<gene>
    <name evidence="4" type="ORF">AKO1_008258</name>
</gene>
<dbReference type="Proteomes" id="UP001431209">
    <property type="component" value="Unassembled WGS sequence"/>
</dbReference>
<dbReference type="GO" id="GO:0009190">
    <property type="term" value="P:cyclic nucleotide biosynthetic process"/>
    <property type="evidence" value="ECO:0007669"/>
    <property type="project" value="InterPro"/>
</dbReference>
<dbReference type="Pfam" id="PF00211">
    <property type="entry name" value="Guanylate_cyc"/>
    <property type="match status" value="1"/>
</dbReference>
<feature type="region of interest" description="Disordered" evidence="1">
    <location>
        <begin position="230"/>
        <end position="269"/>
    </location>
</feature>
<dbReference type="InterPro" id="IPR029787">
    <property type="entry name" value="Nucleotide_cyclase"/>
</dbReference>
<dbReference type="PROSITE" id="PS50125">
    <property type="entry name" value="GUANYLATE_CYCLASE_2"/>
    <property type="match status" value="1"/>
</dbReference>
<sequence>MPTVPGAGLNISAIIVPTVIGALVLLFIFIVAAVVYVLVKRHIRIGYAPESGYMCVAFTDVQNSTSLWQQYPIDMSKALKMHNTIMRRLIKLYKGYEVKTQGDSFMVCFSNPYNAMDWAVQVQKELVDCKDWPTELLISSYDCRMEWDHMKNVVFKGLRVRIGIHMGEAERVFDPTSGRADYFGTTVNKAARIESLAKGGQIIVSHRFIRSVCDSLVNIDTGERASNEEAFNLSSLETTDTDSATQTTGTGRNSSSSPDLNLTLKRSSTRGRRRLFKRDEKYQQKDVFYRSQGEHYLKGLKGKETMYSLIPDGLMFRNFDSADGDQFNATTDAELDYTQPTTHYELSQANSSTYYDAHTPHTPSSPNTPSNIRVSLFKSNSQVFPLIQSNDKSVDFN</sequence>
<keyword evidence="2" id="KW-1133">Transmembrane helix</keyword>
<accession>A0AAW2YPT0</accession>